<feature type="compositionally biased region" description="Polar residues" evidence="1">
    <location>
        <begin position="311"/>
        <end position="321"/>
    </location>
</feature>
<dbReference type="Gene3D" id="1.25.40.10">
    <property type="entry name" value="Tetratricopeptide repeat domain"/>
    <property type="match status" value="1"/>
</dbReference>
<keyword evidence="2" id="KW-1185">Reference proteome</keyword>
<dbReference type="Gene3D" id="3.30.710.10">
    <property type="entry name" value="Potassium Channel Kv1.1, Chain A"/>
    <property type="match status" value="1"/>
</dbReference>
<name>A0A915MLU4_MELJA</name>
<dbReference type="SUPFAM" id="SSF54695">
    <property type="entry name" value="POZ domain"/>
    <property type="match status" value="1"/>
</dbReference>
<dbReference type="AlphaFoldDB" id="A0A915MLU4"/>
<feature type="compositionally biased region" description="Polar residues" evidence="1">
    <location>
        <begin position="251"/>
        <end position="264"/>
    </location>
</feature>
<dbReference type="InterPro" id="IPR011333">
    <property type="entry name" value="SKP1/BTB/POZ_sf"/>
</dbReference>
<feature type="region of interest" description="Disordered" evidence="1">
    <location>
        <begin position="239"/>
        <end position="346"/>
    </location>
</feature>
<reference evidence="3" key="1">
    <citation type="submission" date="2022-11" db="UniProtKB">
        <authorList>
            <consortium name="WormBaseParasite"/>
        </authorList>
    </citation>
    <scope>IDENTIFICATION</scope>
</reference>
<evidence type="ECO:0000313" key="3">
    <source>
        <dbReference type="WBParaSite" id="scaffold411_cov304.g1005"/>
    </source>
</evidence>
<accession>A0A915MLU4</accession>
<organism evidence="2 3">
    <name type="scientific">Meloidogyne javanica</name>
    <name type="common">Root-knot nematode worm</name>
    <dbReference type="NCBI Taxonomy" id="6303"/>
    <lineage>
        <taxon>Eukaryota</taxon>
        <taxon>Metazoa</taxon>
        <taxon>Ecdysozoa</taxon>
        <taxon>Nematoda</taxon>
        <taxon>Chromadorea</taxon>
        <taxon>Rhabditida</taxon>
        <taxon>Tylenchina</taxon>
        <taxon>Tylenchomorpha</taxon>
        <taxon>Tylenchoidea</taxon>
        <taxon>Meloidogynidae</taxon>
        <taxon>Meloidogyninae</taxon>
        <taxon>Meloidogyne</taxon>
        <taxon>Meloidogyne incognita group</taxon>
    </lineage>
</organism>
<sequence length="620" mass="70863">MFRHIFSSYSRFTYGYGVKKNAGIGLLTAAVVAVSNQGPQSWSDSELKKKPGWYQENVHRLENVVKKLSLYSFVEDSTVIEDAVDILQRVENVNNCEISWRLGRAFVEKANLLAYKAIEDRKEFSKGVAGAHKWYAIALVLLKQVDKDNKHVKKAGKEIINHLETAVKLDPKDAFSNHFLGVQYFFAGNYQASLKYLKIAEDLKPGYPANQTYLGMALTMTNKKEEALIILKKALSEPSKKKADNKAKQPQIPNHVNKSLQLSPDSKRRSPAFQSPSKAHSPSSLSRRKCSTGEDPGTSSQEFPSALQLIAAQQRNRSTSPRKVFGQKTAEIVSGSRSRSPAKKQQQQWAKTLDYLQPQCRLEGCSAAILVEDVRFLVCKHQLSHSSDFFRALFLKSHALPMEGVRHLREDEYLIQVSSLRHPPQALQFQWFLETTVPSPMLRDISDDLLETCMRLCKRFAARGLEMRCTKFIKERVESKPPLMALCWLNWSFKHHFHRSVQEACLPVVARLSLLELEKHRQMLPEAVFADLLAMKLRTAYQQTSTVFHTIHRMDHFRVDMAQCPRCGRQREQGRIRVQASPCHKLIGCERCLREYQCELGDEDAAIQMQAFWQCEHGLW</sequence>
<evidence type="ECO:0000313" key="2">
    <source>
        <dbReference type="Proteomes" id="UP000887561"/>
    </source>
</evidence>
<dbReference type="Proteomes" id="UP000887561">
    <property type="component" value="Unplaced"/>
</dbReference>
<protein>
    <submittedName>
        <fullName evidence="3">BTB domain-containing protein</fullName>
    </submittedName>
</protein>
<dbReference type="InterPro" id="IPR011990">
    <property type="entry name" value="TPR-like_helical_dom_sf"/>
</dbReference>
<proteinExistence type="predicted"/>
<dbReference type="WBParaSite" id="scaffold411_cov304.g1005">
    <property type="protein sequence ID" value="scaffold411_cov304.g1005"/>
    <property type="gene ID" value="scaffold411_cov304.g1005"/>
</dbReference>
<evidence type="ECO:0000256" key="1">
    <source>
        <dbReference type="SAM" id="MobiDB-lite"/>
    </source>
</evidence>
<feature type="compositionally biased region" description="Low complexity" evidence="1">
    <location>
        <begin position="275"/>
        <end position="285"/>
    </location>
</feature>
<feature type="compositionally biased region" description="Polar residues" evidence="1">
    <location>
        <begin position="335"/>
        <end position="346"/>
    </location>
</feature>
<dbReference type="SUPFAM" id="SSF48452">
    <property type="entry name" value="TPR-like"/>
    <property type="match status" value="1"/>
</dbReference>